<sequence length="106" mass="12041">MSDNPMTDAFDAAEEDQEATRSGESNDEFDPEQYLDALNSGSAPKEKTVGIAVTTEMHAFYQELQNADEVEANPAQSIRDHLEKLAHRHPEVFEKAMRKLEIEREF</sequence>
<feature type="region of interest" description="Disordered" evidence="1">
    <location>
        <begin position="1"/>
        <end position="45"/>
    </location>
</feature>
<evidence type="ECO:0000256" key="1">
    <source>
        <dbReference type="SAM" id="MobiDB-lite"/>
    </source>
</evidence>
<accession>A0ABD5S6Q4</accession>
<dbReference type="Proteomes" id="UP001596442">
    <property type="component" value="Unassembled WGS sequence"/>
</dbReference>
<comment type="caution">
    <text evidence="2">The sequence shown here is derived from an EMBL/GenBank/DDBJ whole genome shotgun (WGS) entry which is preliminary data.</text>
</comment>
<keyword evidence="3" id="KW-1185">Reference proteome</keyword>
<proteinExistence type="predicted"/>
<dbReference type="EMBL" id="JBHSWW010000010">
    <property type="protein sequence ID" value="MFC6752203.1"/>
    <property type="molecule type" value="Genomic_DNA"/>
</dbReference>
<name>A0ABD5S6Q4_9EURY</name>
<dbReference type="AlphaFoldDB" id="A0ABD5S6Q4"/>
<gene>
    <name evidence="2" type="ORF">ACFQEU_01770</name>
</gene>
<dbReference type="RefSeq" id="WP_379778618.1">
    <property type="nucleotide sequence ID" value="NZ_JBHSWW010000010.1"/>
</dbReference>
<evidence type="ECO:0000313" key="2">
    <source>
        <dbReference type="EMBL" id="MFC6752203.1"/>
    </source>
</evidence>
<reference evidence="2 3" key="1">
    <citation type="journal article" date="2019" name="Int. J. Syst. Evol. Microbiol.">
        <title>The Global Catalogue of Microorganisms (GCM) 10K type strain sequencing project: providing services to taxonomists for standard genome sequencing and annotation.</title>
        <authorList>
            <consortium name="The Broad Institute Genomics Platform"/>
            <consortium name="The Broad Institute Genome Sequencing Center for Infectious Disease"/>
            <person name="Wu L."/>
            <person name="Ma J."/>
        </authorList>
    </citation>
    <scope>NUCLEOTIDE SEQUENCE [LARGE SCALE GENOMIC DNA]</scope>
    <source>
        <strain evidence="2 3">CGMCC 1.3239</strain>
    </source>
</reference>
<evidence type="ECO:0000313" key="3">
    <source>
        <dbReference type="Proteomes" id="UP001596442"/>
    </source>
</evidence>
<organism evidence="2 3">
    <name type="scientific">Halorubrum tibetense</name>
    <dbReference type="NCBI Taxonomy" id="175631"/>
    <lineage>
        <taxon>Archaea</taxon>
        <taxon>Methanobacteriati</taxon>
        <taxon>Methanobacteriota</taxon>
        <taxon>Stenosarchaea group</taxon>
        <taxon>Halobacteria</taxon>
        <taxon>Halobacteriales</taxon>
        <taxon>Haloferacaceae</taxon>
        <taxon>Halorubrum</taxon>
    </lineage>
</organism>
<protein>
    <submittedName>
        <fullName evidence="2">Uncharacterized protein</fullName>
    </submittedName>
</protein>